<dbReference type="InterPro" id="IPR029018">
    <property type="entry name" value="Hex-like_dom2"/>
</dbReference>
<dbReference type="PANTHER" id="PTHR37842:SF2">
    <property type="entry name" value="GYLCOSYL HYDROLASE 115 C-TERMINAL DOMAIN-CONTAINING PROTEIN"/>
    <property type="match status" value="1"/>
</dbReference>
<reference evidence="4" key="1">
    <citation type="submission" date="2016-03" db="EMBL/GenBank/DDBJ databases">
        <title>Draft genome sequence of Paenibacillus glacialis DSM 22343.</title>
        <authorList>
            <person name="Shin S.-K."/>
            <person name="Yi H."/>
        </authorList>
    </citation>
    <scope>NUCLEOTIDE SEQUENCE [LARGE SCALE GENOMIC DNA]</scope>
    <source>
        <strain evidence="4">NBRC 105008</strain>
    </source>
</reference>
<keyword evidence="1" id="KW-0378">Hydrolase</keyword>
<dbReference type="InterPro" id="IPR042301">
    <property type="entry name" value="GH115_sf"/>
</dbReference>
<evidence type="ECO:0000256" key="1">
    <source>
        <dbReference type="ARBA" id="ARBA00022801"/>
    </source>
</evidence>
<dbReference type="Gene3D" id="2.60.120.1620">
    <property type="match status" value="1"/>
</dbReference>
<evidence type="ECO:0000259" key="2">
    <source>
        <dbReference type="Pfam" id="PF17829"/>
    </source>
</evidence>
<dbReference type="SUPFAM" id="SSF55545">
    <property type="entry name" value="beta-N-acetylhexosaminidase-like domain"/>
    <property type="match status" value="1"/>
</dbReference>
<dbReference type="Proteomes" id="UP000093226">
    <property type="component" value="Unassembled WGS sequence"/>
</dbReference>
<dbReference type="EMBL" id="LVEO01000013">
    <property type="protein sequence ID" value="OCB72236.1"/>
    <property type="molecule type" value="Genomic_DNA"/>
</dbReference>
<dbReference type="GO" id="GO:0016787">
    <property type="term" value="F:hydrolase activity"/>
    <property type="evidence" value="ECO:0007669"/>
    <property type="project" value="UniProtKB-KW"/>
</dbReference>
<comment type="caution">
    <text evidence="3">The sequence shown here is derived from an EMBL/GenBank/DDBJ whole genome shotgun (WGS) entry which is preliminary data.</text>
</comment>
<dbReference type="PANTHER" id="PTHR37842">
    <property type="match status" value="1"/>
</dbReference>
<feature type="domain" description="Gylcosyl hydrolase 115 C-terminal" evidence="2">
    <location>
        <begin position="830"/>
        <end position="1002"/>
    </location>
</feature>
<dbReference type="Pfam" id="PF15979">
    <property type="entry name" value="Glyco_hydro_115"/>
    <property type="match status" value="1"/>
</dbReference>
<evidence type="ECO:0000313" key="4">
    <source>
        <dbReference type="Proteomes" id="UP000093226"/>
    </source>
</evidence>
<protein>
    <recommendedName>
        <fullName evidence="2">Gylcosyl hydrolase 115 C-terminal domain-containing protein</fullName>
    </recommendedName>
</protein>
<name>A0A1B9DRA4_9FLAO</name>
<organism evidence="3 4">
    <name type="scientific">Flavobacterium glycines</name>
    <dbReference type="NCBI Taxonomy" id="551990"/>
    <lineage>
        <taxon>Bacteria</taxon>
        <taxon>Pseudomonadati</taxon>
        <taxon>Bacteroidota</taxon>
        <taxon>Flavobacteriia</taxon>
        <taxon>Flavobacteriales</taxon>
        <taxon>Flavobacteriaceae</taxon>
        <taxon>Flavobacterium</taxon>
    </lineage>
</organism>
<gene>
    <name evidence="3" type="ORF">FBGL_06120</name>
</gene>
<dbReference type="Gene3D" id="3.20.20.520">
    <property type="entry name" value="Glycosyl hydrolase family 115"/>
    <property type="match status" value="1"/>
</dbReference>
<dbReference type="STRING" id="551990.SAMN05192550_1294"/>
<proteinExistence type="predicted"/>
<accession>A0A1B9DRA4</accession>
<dbReference type="Gene3D" id="3.30.379.10">
    <property type="entry name" value="Chitobiase/beta-hexosaminidase domain 2-like"/>
    <property type="match status" value="1"/>
</dbReference>
<dbReference type="InterPro" id="IPR031924">
    <property type="entry name" value="GH115"/>
</dbReference>
<dbReference type="AlphaFoldDB" id="A0A1B9DRA4"/>
<evidence type="ECO:0000313" key="3">
    <source>
        <dbReference type="EMBL" id="OCB72236.1"/>
    </source>
</evidence>
<dbReference type="GO" id="GO:0005975">
    <property type="term" value="P:carbohydrate metabolic process"/>
    <property type="evidence" value="ECO:0007669"/>
    <property type="project" value="UniProtKB-ARBA"/>
</dbReference>
<dbReference type="Gene3D" id="1.20.58.2150">
    <property type="match status" value="1"/>
</dbReference>
<dbReference type="Pfam" id="PF17829">
    <property type="entry name" value="GH115_C"/>
    <property type="match status" value="1"/>
</dbReference>
<sequence length="1005" mass="114217">MIITVSKELKNKIMFKNKFNSVIIVFIVLFANAIKAQNNDFTIVSGNQKVGILVEEKEPKVVHIAAKILADDIFSITNQRLNPDSYRDAKNSSGTVIMAGTIGQSKWIDNLVSKQKITIADVKGKWETYKIQLVENPTATIKKALVIVGSDRRATAYGLLEISRMIGVSPWEWWADVTPDKKDNLVLNIQTKTFGSPSIKYRGIFLNDEDWGLQPWAAKTFEPETGDIGPKTYAKVFELLLRLRANTIWPAMHKSTKAFYSFPKNKEVADDYAIVVGTSHAEPMLSNINAEWNHNTMGEYRYDTNSATIKDFFRKRAKETAPFENIYTVGMRGEHDSPMIVGEDDSDSQVKLLEQVITDQRAILKKATGKEPNKIPQAFIPYKEVLDYYQKGLKLPDDVQLVWTDDNYGYIRQLSNLKEQTRSGGAGIYYHTSYWGRPHDYLWLNSTNPVLMWEEMAKAYEFQSRDLWILNCGDIKPHEYNIELFLDMAWDMSPFTQSQSVKKHMQNWASREFGTQNATSITDLFFDYYHLAFQRRPEFMAWNQVEPETKSGATALTQIHYGDEVSKRIDAYQKLMDATEKIKTAIPANRQNAFYELVEYPVIGAASLNHKWLYSYKNKFVAEQGRGSAAFFAKKSAEAFERIQKETHYFNNELAGGKWKNIMSMAPRHLPVFDQTTSTNAVTGTKAELKLALESYEMEVNHKTENSYADVLPVFNAYVKNQYYIDVFMKGTGTVNWQAKPKADWIKISQQQGTLDNNKNSQQRIWVSIDWDKVPQGENKKEAPLGHDYQLIPPSYKVNSAIDFVSKDTLITIGVTAFNPKFSELENYKGFIEDKGYVSINAANYSNKKDGTAAKWEAFEGVGYAGKVSVALPRTANSELDLKAIKANSPVMEYDFYSFNFGKVNVKVQAIPTHAFYEGKGVRCAVAIDDADPVILNFQTFGRSDEWLQNVLKNAAVKSAEQIVNKAGKHTLKVWMVDPGVMIDQILIDLGGWKNSYAFPPETKM</sequence>
<dbReference type="InterPro" id="IPR041437">
    <property type="entry name" value="GH115_C"/>
</dbReference>